<accession>A0ABD0YNZ8</accession>
<sequence>MTSKRRNMFYQNKKQETTEIVHVGLSTGIDLRFSESVFPGWTYQSSMRTPRLSLVERLLFLVDSSGGGNWLKYGDTVHILTANVAIRHYNGERDFSFDEDRVLWGRNNLLYPSRTMPGATGGQRSPIANGGLNCAKAKGNNSALSSPRRLPTVQFCEALMPPSGWSGVACLTADVSEQSLLTFSLTTGRPNGAVVIRSTRAIPGRWHRAYLLWCSRGVMGLKYCPEYERKGLNMGKTARFHRSVGKNVGKMVVVSSYKSAGRLERRQAETGHHATLRLAIESQGNTPLADRAATVSSTGKGGGSKGLGSEDWTLKLVLGFPEWTGGKRFVWILV</sequence>
<protein>
    <submittedName>
        <fullName evidence="2">Uncharacterized protein</fullName>
    </submittedName>
</protein>
<comment type="caution">
    <text evidence="2">The sequence shown here is derived from an EMBL/GenBank/DDBJ whole genome shotgun (WGS) entry which is preliminary data.</text>
</comment>
<evidence type="ECO:0000256" key="1">
    <source>
        <dbReference type="SAM" id="MobiDB-lite"/>
    </source>
</evidence>
<evidence type="ECO:0000313" key="2">
    <source>
        <dbReference type="EMBL" id="KAL1117569.1"/>
    </source>
</evidence>
<dbReference type="AlphaFoldDB" id="A0ABD0YNZ8"/>
<gene>
    <name evidence="2" type="ORF">AAG570_003884</name>
</gene>
<reference evidence="2 3" key="1">
    <citation type="submission" date="2024-07" db="EMBL/GenBank/DDBJ databases">
        <title>Chromosome-level genome assembly of the water stick insect Ranatra chinensis (Heteroptera: Nepidae).</title>
        <authorList>
            <person name="Liu X."/>
        </authorList>
    </citation>
    <scope>NUCLEOTIDE SEQUENCE [LARGE SCALE GENOMIC DNA]</scope>
    <source>
        <strain evidence="2">Cailab_2021Rc</strain>
        <tissue evidence="2">Muscle</tissue>
    </source>
</reference>
<keyword evidence="3" id="KW-1185">Reference proteome</keyword>
<dbReference type="EMBL" id="JBFDAA010000015">
    <property type="protein sequence ID" value="KAL1117569.1"/>
    <property type="molecule type" value="Genomic_DNA"/>
</dbReference>
<organism evidence="2 3">
    <name type="scientific">Ranatra chinensis</name>
    <dbReference type="NCBI Taxonomy" id="642074"/>
    <lineage>
        <taxon>Eukaryota</taxon>
        <taxon>Metazoa</taxon>
        <taxon>Ecdysozoa</taxon>
        <taxon>Arthropoda</taxon>
        <taxon>Hexapoda</taxon>
        <taxon>Insecta</taxon>
        <taxon>Pterygota</taxon>
        <taxon>Neoptera</taxon>
        <taxon>Paraneoptera</taxon>
        <taxon>Hemiptera</taxon>
        <taxon>Heteroptera</taxon>
        <taxon>Panheteroptera</taxon>
        <taxon>Nepomorpha</taxon>
        <taxon>Nepidae</taxon>
        <taxon>Ranatrinae</taxon>
        <taxon>Ranatra</taxon>
    </lineage>
</organism>
<name>A0ABD0YNZ8_9HEMI</name>
<evidence type="ECO:0000313" key="3">
    <source>
        <dbReference type="Proteomes" id="UP001558652"/>
    </source>
</evidence>
<dbReference type="Proteomes" id="UP001558652">
    <property type="component" value="Unassembled WGS sequence"/>
</dbReference>
<proteinExistence type="predicted"/>
<feature type="region of interest" description="Disordered" evidence="1">
    <location>
        <begin position="287"/>
        <end position="306"/>
    </location>
</feature>